<proteinExistence type="predicted"/>
<feature type="region of interest" description="Disordered" evidence="1">
    <location>
        <begin position="253"/>
        <end position="563"/>
    </location>
</feature>
<dbReference type="Proteomes" id="UP000494040">
    <property type="component" value="Unassembled WGS sequence"/>
</dbReference>
<feature type="compositionally biased region" description="Polar residues" evidence="1">
    <location>
        <begin position="509"/>
        <end position="518"/>
    </location>
</feature>
<feature type="region of interest" description="Disordered" evidence="1">
    <location>
        <begin position="576"/>
        <end position="657"/>
    </location>
</feature>
<feature type="compositionally biased region" description="Basic and acidic residues" evidence="1">
    <location>
        <begin position="349"/>
        <end position="361"/>
    </location>
</feature>
<feature type="compositionally biased region" description="Polar residues" evidence="1">
    <location>
        <begin position="529"/>
        <end position="539"/>
    </location>
</feature>
<feature type="compositionally biased region" description="Basic and acidic residues" evidence="1">
    <location>
        <begin position="541"/>
        <end position="554"/>
    </location>
</feature>
<dbReference type="RefSeq" id="XP_014243488.1">
    <property type="nucleotide sequence ID" value="XM_014388002.2"/>
</dbReference>
<name>A0A8I6REW1_CIMLE</name>
<dbReference type="OrthoDB" id="8194914at2759"/>
<feature type="compositionally biased region" description="Basic and acidic residues" evidence="1">
    <location>
        <begin position="371"/>
        <end position="380"/>
    </location>
</feature>
<feature type="compositionally biased region" description="Acidic residues" evidence="1">
    <location>
        <begin position="630"/>
        <end position="642"/>
    </location>
</feature>
<feature type="compositionally biased region" description="Low complexity" evidence="1">
    <location>
        <begin position="402"/>
        <end position="412"/>
    </location>
</feature>
<protein>
    <submittedName>
        <fullName evidence="2">Uncharacterized protein</fullName>
    </submittedName>
</protein>
<feature type="compositionally biased region" description="Basic and acidic residues" evidence="1">
    <location>
        <begin position="388"/>
        <end position="400"/>
    </location>
</feature>
<evidence type="ECO:0000313" key="2">
    <source>
        <dbReference type="EnsemblMetazoa" id="XP_014243488.1"/>
    </source>
</evidence>
<reference evidence="2" key="1">
    <citation type="submission" date="2022-01" db="UniProtKB">
        <authorList>
            <consortium name="EnsemblMetazoa"/>
        </authorList>
    </citation>
    <scope>IDENTIFICATION</scope>
</reference>
<dbReference type="KEGG" id="clec:106663295"/>
<evidence type="ECO:0000313" key="3">
    <source>
        <dbReference type="Proteomes" id="UP000494040"/>
    </source>
</evidence>
<feature type="compositionally biased region" description="Basic and acidic residues" evidence="1">
    <location>
        <begin position="254"/>
        <end position="321"/>
    </location>
</feature>
<dbReference type="AlphaFoldDB" id="A0A8I6REW1"/>
<organism evidence="2 3">
    <name type="scientific">Cimex lectularius</name>
    <name type="common">Bed bug</name>
    <name type="synonym">Acanthia lectularia</name>
    <dbReference type="NCBI Taxonomy" id="79782"/>
    <lineage>
        <taxon>Eukaryota</taxon>
        <taxon>Metazoa</taxon>
        <taxon>Ecdysozoa</taxon>
        <taxon>Arthropoda</taxon>
        <taxon>Hexapoda</taxon>
        <taxon>Insecta</taxon>
        <taxon>Pterygota</taxon>
        <taxon>Neoptera</taxon>
        <taxon>Paraneoptera</taxon>
        <taxon>Hemiptera</taxon>
        <taxon>Heteroptera</taxon>
        <taxon>Panheteroptera</taxon>
        <taxon>Cimicomorpha</taxon>
        <taxon>Cimicidae</taxon>
        <taxon>Cimex</taxon>
    </lineage>
</organism>
<evidence type="ECO:0000256" key="1">
    <source>
        <dbReference type="SAM" id="MobiDB-lite"/>
    </source>
</evidence>
<sequence length="657" mass="74910">MVYESDFYTVRRPYSRPTLTSYHVTGCRPVITIRTLIPPAGIHSKVRMSELLGELNRIQHRPRPHVGSVPTEDYLNSRSLVSFDDETKLIRAQADRLMRYVYTQVPHREKYQPLGVLTTYDRYYTPPDDRYSSPKYLTYHRDVPSNVLNLSYYNEPSRVTIGRGHLACVSFAGGRGYPKRKHLYSDENRDIGDEIKFRSYYSKIVNPKRTAEALLLPTGFASRLLLTERNVYTPRDESKALLFTSPIKKASAASKERYKDKDKSNADKSKREYTRNTEYEPMVERTTVKHHYKEKENVHNVPEFKTESVTKKQRKQSKEDFPVETAVASIKSKSPEPVEDVEFSAEVVPESKEEPESKPEIPLEPVLPEEEPMKAYEPEPPKATFNDSKPEEQEIIHESMEESTNNEVTSNETAEEVPKHHEEEVTESAPPPAAEEENCNLPQEEPVDNKESTLETTETGPHVEEVQPEVELKEVQPEELAEQPTTEMQPCVEEEVSPQEPQDEVSVEPMNTEQSNPQFEEKTEDVLVTESQENESVATEESPKVDDSQAKPDEATNENVAADEMEPAEMLESQSLEEVTTQAVMSPEEEEEKLKVVETEMETQSEQVLEITEEPKSEVLDNPVTTNTLDDAEGTAENEPVIEEPPSPCENETVETN</sequence>
<feature type="compositionally biased region" description="Acidic residues" evidence="1">
    <location>
        <begin position="492"/>
        <end position="506"/>
    </location>
</feature>
<dbReference type="GeneID" id="106663295"/>
<accession>A0A8I6REW1</accession>
<dbReference type="OMA" id="RYNILFD"/>
<dbReference type="EnsemblMetazoa" id="XM_014388002.2">
    <property type="protein sequence ID" value="XP_014243488.1"/>
    <property type="gene ID" value="LOC106663295"/>
</dbReference>
<feature type="compositionally biased region" description="Basic and acidic residues" evidence="1">
    <location>
        <begin position="461"/>
        <end position="476"/>
    </location>
</feature>
<keyword evidence="3" id="KW-1185">Reference proteome</keyword>